<reference evidence="2 3" key="1">
    <citation type="submission" date="2020-08" db="EMBL/GenBank/DDBJ databases">
        <title>Genomic Encyclopedia of Type Strains, Phase IV (KMG-IV): sequencing the most valuable type-strain genomes for metagenomic binning, comparative biology and taxonomic classification.</title>
        <authorList>
            <person name="Goeker M."/>
        </authorList>
    </citation>
    <scope>NUCLEOTIDE SEQUENCE [LARGE SCALE GENOMIC DNA]</scope>
    <source>
        <strain evidence="2 3">DSM 22368</strain>
    </source>
</reference>
<dbReference type="Proteomes" id="UP000528457">
    <property type="component" value="Unassembled WGS sequence"/>
</dbReference>
<dbReference type="InterPro" id="IPR045919">
    <property type="entry name" value="DUF6338"/>
</dbReference>
<dbReference type="AlphaFoldDB" id="A0A7X0MW04"/>
<dbReference type="EMBL" id="JACHHT010000002">
    <property type="protein sequence ID" value="MBB6521928.1"/>
    <property type="molecule type" value="Genomic_DNA"/>
</dbReference>
<protein>
    <submittedName>
        <fullName evidence="2">Uncharacterized protein</fullName>
    </submittedName>
</protein>
<dbReference type="RefSeq" id="WP_166847178.1">
    <property type="nucleotide sequence ID" value="NZ_JAAONY010000002.1"/>
</dbReference>
<keyword evidence="1" id="KW-0472">Membrane</keyword>
<name>A0A7X0MW04_9GAMM</name>
<dbReference type="InParanoid" id="A0A7X0MW04"/>
<sequence length="197" mass="22683">MESIASDLVQLLRYLLPGFLAAWVFYGFTSFVKPSQFERVVQALIFTLIVQVGVYFYKALVFCISKYWAFGSWSADVELVVSVVIATILGFVFAYFANNDKFHFVIRKIGISKETSYPSEWYGEFSNKVTYVVLHLDGERRLYGWPKEWPSNPETGHFSIQQASWIVDDEVPLIGVDTILIPAKSVQMVEFMEKTWE</sequence>
<gene>
    <name evidence="2" type="ORF">HNR48_002213</name>
</gene>
<dbReference type="Pfam" id="PF19865">
    <property type="entry name" value="DUF6338"/>
    <property type="match status" value="1"/>
</dbReference>
<feature type="transmembrane region" description="Helical" evidence="1">
    <location>
        <begin position="79"/>
        <end position="98"/>
    </location>
</feature>
<feature type="transmembrane region" description="Helical" evidence="1">
    <location>
        <begin position="44"/>
        <end position="67"/>
    </location>
</feature>
<keyword evidence="3" id="KW-1185">Reference proteome</keyword>
<keyword evidence="1" id="KW-0812">Transmembrane</keyword>
<evidence type="ECO:0000256" key="1">
    <source>
        <dbReference type="SAM" id="Phobius"/>
    </source>
</evidence>
<evidence type="ECO:0000313" key="2">
    <source>
        <dbReference type="EMBL" id="MBB6521928.1"/>
    </source>
</evidence>
<feature type="transmembrane region" description="Helical" evidence="1">
    <location>
        <begin position="12"/>
        <end position="32"/>
    </location>
</feature>
<comment type="caution">
    <text evidence="2">The sequence shown here is derived from an EMBL/GenBank/DDBJ whole genome shotgun (WGS) entry which is preliminary data.</text>
</comment>
<organism evidence="2 3">
    <name type="scientific">Pseudoteredinibacter isoporae</name>
    <dbReference type="NCBI Taxonomy" id="570281"/>
    <lineage>
        <taxon>Bacteria</taxon>
        <taxon>Pseudomonadati</taxon>
        <taxon>Pseudomonadota</taxon>
        <taxon>Gammaproteobacteria</taxon>
        <taxon>Cellvibrionales</taxon>
        <taxon>Cellvibrionaceae</taxon>
        <taxon>Pseudoteredinibacter</taxon>
    </lineage>
</organism>
<evidence type="ECO:0000313" key="3">
    <source>
        <dbReference type="Proteomes" id="UP000528457"/>
    </source>
</evidence>
<proteinExistence type="predicted"/>
<keyword evidence="1" id="KW-1133">Transmembrane helix</keyword>
<accession>A0A7X0MW04</accession>